<evidence type="ECO:0000313" key="3">
    <source>
        <dbReference type="Proteomes" id="UP000295814"/>
    </source>
</evidence>
<sequence length="62" mass="6843">MLTDKQSLILCGFMAVGIFVAGVLDILDNFVILTVLTITFLAIILNLVVAKSFVKKEEELEE</sequence>
<name>A0A562YCS6_9FLAO</name>
<keyword evidence="1" id="KW-0812">Transmembrane</keyword>
<dbReference type="OrthoDB" id="1449946at2"/>
<keyword evidence="1" id="KW-1133">Transmembrane helix</keyword>
<gene>
    <name evidence="2" type="ORF">E1J38_010760</name>
</gene>
<comment type="caution">
    <text evidence="2">The sequence shown here is derived from an EMBL/GenBank/DDBJ whole genome shotgun (WGS) entry which is preliminary data.</text>
</comment>
<keyword evidence="1" id="KW-0472">Membrane</keyword>
<dbReference type="EMBL" id="SMZJ02000006">
    <property type="protein sequence ID" value="TWO31859.1"/>
    <property type="molecule type" value="Genomic_DNA"/>
</dbReference>
<evidence type="ECO:0000313" key="2">
    <source>
        <dbReference type="EMBL" id="TWO31859.1"/>
    </source>
</evidence>
<feature type="transmembrane region" description="Helical" evidence="1">
    <location>
        <begin position="7"/>
        <end position="24"/>
    </location>
</feature>
<reference evidence="2 3" key="1">
    <citation type="submission" date="2019-07" db="EMBL/GenBank/DDBJ databases">
        <title>Seonamhaeicola sp. W255 draft genome.</title>
        <authorList>
            <person name="Zhang X.-Y."/>
            <person name="Zhang R."/>
            <person name="Zhong Y.-L."/>
            <person name="Du Z.-J."/>
        </authorList>
    </citation>
    <scope>NUCLEOTIDE SEQUENCE [LARGE SCALE GENOMIC DNA]</scope>
    <source>
        <strain evidence="2 3">W255</strain>
    </source>
</reference>
<evidence type="ECO:0000256" key="1">
    <source>
        <dbReference type="SAM" id="Phobius"/>
    </source>
</evidence>
<organism evidence="2 3">
    <name type="scientific">Seonamhaeicola sediminis</name>
    <dbReference type="NCBI Taxonomy" id="2528206"/>
    <lineage>
        <taxon>Bacteria</taxon>
        <taxon>Pseudomonadati</taxon>
        <taxon>Bacteroidota</taxon>
        <taxon>Flavobacteriia</taxon>
        <taxon>Flavobacteriales</taxon>
        <taxon>Flavobacteriaceae</taxon>
    </lineage>
</organism>
<keyword evidence="3" id="KW-1185">Reference proteome</keyword>
<feature type="transmembrane region" description="Helical" evidence="1">
    <location>
        <begin position="30"/>
        <end position="49"/>
    </location>
</feature>
<protein>
    <submittedName>
        <fullName evidence="2">Uncharacterized protein</fullName>
    </submittedName>
</protein>
<proteinExistence type="predicted"/>
<dbReference type="RefSeq" id="WP_133357029.1">
    <property type="nucleotide sequence ID" value="NZ_SMZJ02000006.1"/>
</dbReference>
<dbReference type="AlphaFoldDB" id="A0A562YCS6"/>
<accession>A0A562YCS6</accession>
<dbReference type="Proteomes" id="UP000295814">
    <property type="component" value="Unassembled WGS sequence"/>
</dbReference>